<name>A0A2N5WAP6_LACLL</name>
<feature type="domain" description="Antitoxin SocA-like Panacea" evidence="1">
    <location>
        <begin position="32"/>
        <end position="140"/>
    </location>
</feature>
<dbReference type="RefSeq" id="WP_095586353.1">
    <property type="nucleotide sequence ID" value="NZ_PKRZ01000001.1"/>
</dbReference>
<comment type="caution">
    <text evidence="2">The sequence shown here is derived from an EMBL/GenBank/DDBJ whole genome shotgun (WGS) entry which is preliminary data.</text>
</comment>
<accession>A0A2N5WAP6</accession>
<reference evidence="3" key="1">
    <citation type="submission" date="2016-08" db="EMBL/GenBank/DDBJ databases">
        <title>Comparative genomics of Lactococcus lactis strain WFLU12 isolated from the gastrointestinal tract of wild olive flounder (Paralichythys olivaceus).</title>
        <authorList>
            <person name="Nguyen T.L."/>
            <person name="Kim D.-H."/>
        </authorList>
    </citation>
    <scope>NUCLEOTIDE SEQUENCE [LARGE SCALE GENOMIC DNA]</scope>
    <source>
        <strain evidence="3">WFLU12</strain>
    </source>
</reference>
<evidence type="ECO:0000313" key="2">
    <source>
        <dbReference type="EMBL" id="PLW59294.1"/>
    </source>
</evidence>
<gene>
    <name evidence="2" type="ORF">CYU10_000144</name>
</gene>
<evidence type="ECO:0000313" key="3">
    <source>
        <dbReference type="Proteomes" id="UP000234865"/>
    </source>
</evidence>
<dbReference type="AlphaFoldDB" id="A0A2N5WAP6"/>
<proteinExistence type="predicted"/>
<dbReference type="Proteomes" id="UP000234865">
    <property type="component" value="Unassembled WGS sequence"/>
</dbReference>
<evidence type="ECO:0000259" key="1">
    <source>
        <dbReference type="Pfam" id="PF13274"/>
    </source>
</evidence>
<organism evidence="2 3">
    <name type="scientific">Lactococcus lactis subsp. lactis</name>
    <name type="common">Streptococcus lactis</name>
    <dbReference type="NCBI Taxonomy" id="1360"/>
    <lineage>
        <taxon>Bacteria</taxon>
        <taxon>Bacillati</taxon>
        <taxon>Bacillota</taxon>
        <taxon>Bacilli</taxon>
        <taxon>Lactobacillales</taxon>
        <taxon>Streptococcaceae</taxon>
        <taxon>Lactococcus</taxon>
    </lineage>
</organism>
<dbReference type="Pfam" id="PF13274">
    <property type="entry name" value="SocA_Panacea"/>
    <property type="match status" value="1"/>
</dbReference>
<dbReference type="EMBL" id="PKRZ01000001">
    <property type="protein sequence ID" value="PLW59294.1"/>
    <property type="molecule type" value="Genomic_DNA"/>
</dbReference>
<protein>
    <submittedName>
        <fullName evidence="2">Putative phage-associated protein</fullName>
    </submittedName>
</protein>
<dbReference type="InterPro" id="IPR025272">
    <property type="entry name" value="SocA_Panacea"/>
</dbReference>
<sequence length="174" mass="20475">MDKFEIQEPMNVANYIIERAKERKKPISNLHLQKVLYFLQAAFLVEYGEPIINGEFSRWSYGPVLKKVYESYKDNGSSSIEDLAPNISIDHNGWNILPPQNIKKEEFDEDSMSLLNNTIDTLLNESPWKLVERTHNQSLWSEYEADIREHQAKDYTNSEILNYFKSNKGEQIWK</sequence>